<accession>A0A318KNE7</accession>
<proteinExistence type="predicted"/>
<dbReference type="RefSeq" id="WP_040742668.1">
    <property type="nucleotide sequence ID" value="NZ_QJKF01000001.1"/>
</dbReference>
<dbReference type="EMBL" id="QJKF01000001">
    <property type="protein sequence ID" value="PXX71190.1"/>
    <property type="molecule type" value="Genomic_DNA"/>
</dbReference>
<dbReference type="Proteomes" id="UP000247569">
    <property type="component" value="Unassembled WGS sequence"/>
</dbReference>
<reference evidence="1 2" key="1">
    <citation type="submission" date="2018-05" db="EMBL/GenBank/DDBJ databases">
        <title>Genomic Encyclopedia of Type Strains, Phase IV (KMG-IV): sequencing the most valuable type-strain genomes for metagenomic binning, comparative biology and taxonomic classification.</title>
        <authorList>
            <person name="Goeker M."/>
        </authorList>
    </citation>
    <scope>NUCLEOTIDE SEQUENCE [LARGE SCALE GENOMIC DNA]</scope>
    <source>
        <strain evidence="1 2">DSM 44704</strain>
    </source>
</reference>
<protein>
    <submittedName>
        <fullName evidence="1">Putative ester cyclase</fullName>
    </submittedName>
</protein>
<dbReference type="Gene3D" id="3.10.450.50">
    <property type="match status" value="1"/>
</dbReference>
<evidence type="ECO:0000313" key="2">
    <source>
        <dbReference type="Proteomes" id="UP000247569"/>
    </source>
</evidence>
<evidence type="ECO:0000313" key="1">
    <source>
        <dbReference type="EMBL" id="PXX71190.1"/>
    </source>
</evidence>
<dbReference type="SUPFAM" id="SSF54427">
    <property type="entry name" value="NTF2-like"/>
    <property type="match status" value="1"/>
</dbReference>
<comment type="caution">
    <text evidence="1">The sequence shown here is derived from an EMBL/GenBank/DDBJ whole genome shotgun (WGS) entry which is preliminary data.</text>
</comment>
<dbReference type="InterPro" id="IPR009959">
    <property type="entry name" value="Cyclase_SnoaL-like"/>
</dbReference>
<keyword evidence="2" id="KW-1185">Reference proteome</keyword>
<dbReference type="OrthoDB" id="4153705at2"/>
<dbReference type="GO" id="GO:0030638">
    <property type="term" value="P:polyketide metabolic process"/>
    <property type="evidence" value="ECO:0007669"/>
    <property type="project" value="InterPro"/>
</dbReference>
<dbReference type="InterPro" id="IPR032710">
    <property type="entry name" value="NTF2-like_dom_sf"/>
</dbReference>
<dbReference type="AlphaFoldDB" id="A0A318KNE7"/>
<name>A0A318KNE7_9NOCA</name>
<sequence>MTSDNAAHQRLLDGWMSLWNGDYVGVGDIVGADFQVHAAAMGGGELVVRGPGGLVDWIGEVRASFTELVFTVQVGPIADRDHLALRWIAVGTYGSGFPGATAPTGTAVRFTGTDILRVEAGRIVEYWINSDIHVLLSSLGVRS</sequence>
<organism evidence="1 2">
    <name type="scientific">Nocardia tenerifensis</name>
    <dbReference type="NCBI Taxonomy" id="228006"/>
    <lineage>
        <taxon>Bacteria</taxon>
        <taxon>Bacillati</taxon>
        <taxon>Actinomycetota</taxon>
        <taxon>Actinomycetes</taxon>
        <taxon>Mycobacteriales</taxon>
        <taxon>Nocardiaceae</taxon>
        <taxon>Nocardia</taxon>
    </lineage>
</organism>
<gene>
    <name evidence="1" type="ORF">DFR70_101612</name>
</gene>
<dbReference type="Pfam" id="PF07366">
    <property type="entry name" value="SnoaL"/>
    <property type="match status" value="1"/>
</dbReference>